<evidence type="ECO:0000256" key="10">
    <source>
        <dbReference type="ARBA" id="ARBA00023065"/>
    </source>
</evidence>
<comment type="catalytic activity">
    <reaction evidence="13">
        <text>2 a Fe(II)-siderophore + NADP(+) + H(+) = 2 a Fe(III)-siderophore + NADPH</text>
        <dbReference type="Rhea" id="RHEA:28795"/>
        <dbReference type="Rhea" id="RHEA-COMP:11342"/>
        <dbReference type="Rhea" id="RHEA-COMP:11344"/>
        <dbReference type="ChEBI" id="CHEBI:15378"/>
        <dbReference type="ChEBI" id="CHEBI:29033"/>
        <dbReference type="ChEBI" id="CHEBI:29034"/>
        <dbReference type="ChEBI" id="CHEBI:57783"/>
        <dbReference type="ChEBI" id="CHEBI:58349"/>
        <dbReference type="EC" id="1.16.1.9"/>
    </reaction>
</comment>
<dbReference type="Pfam" id="PF01794">
    <property type="entry name" value="Ferric_reduct"/>
    <property type="match status" value="1"/>
</dbReference>
<evidence type="ECO:0000259" key="15">
    <source>
        <dbReference type="PROSITE" id="PS51384"/>
    </source>
</evidence>
<evidence type="ECO:0000256" key="8">
    <source>
        <dbReference type="ARBA" id="ARBA00022989"/>
    </source>
</evidence>
<dbReference type="GO" id="GO:0005886">
    <property type="term" value="C:plasma membrane"/>
    <property type="evidence" value="ECO:0007669"/>
    <property type="project" value="UniProtKB-SubCell"/>
</dbReference>
<dbReference type="CDD" id="cd06186">
    <property type="entry name" value="NOX_Duox_like_FAD_NADP"/>
    <property type="match status" value="1"/>
</dbReference>
<dbReference type="PROSITE" id="PS51384">
    <property type="entry name" value="FAD_FR"/>
    <property type="match status" value="1"/>
</dbReference>
<keyword evidence="11 14" id="KW-0472">Membrane</keyword>
<dbReference type="PANTHER" id="PTHR32361">
    <property type="entry name" value="FERRIC/CUPRIC REDUCTASE TRANSMEMBRANE COMPONENT"/>
    <property type="match status" value="1"/>
</dbReference>
<dbReference type="SFLD" id="SFLDS00052">
    <property type="entry name" value="Ferric_Reductase_Domain"/>
    <property type="match status" value="1"/>
</dbReference>
<dbReference type="InterPro" id="IPR017938">
    <property type="entry name" value="Riboflavin_synthase-like_b-brl"/>
</dbReference>
<feature type="transmembrane region" description="Helical" evidence="14">
    <location>
        <begin position="27"/>
        <end position="49"/>
    </location>
</feature>
<dbReference type="InterPro" id="IPR039261">
    <property type="entry name" value="FNR_nucleotide-bd"/>
</dbReference>
<feature type="transmembrane region" description="Helical" evidence="14">
    <location>
        <begin position="254"/>
        <end position="273"/>
    </location>
</feature>
<keyword evidence="5" id="KW-1003">Cell membrane</keyword>
<dbReference type="Pfam" id="PF08030">
    <property type="entry name" value="NAD_binding_6"/>
    <property type="match status" value="1"/>
</dbReference>
<dbReference type="InterPro" id="IPR051410">
    <property type="entry name" value="Ferric/Cupric_Reductase"/>
</dbReference>
<dbReference type="Proteomes" id="UP000683000">
    <property type="component" value="Unassembled WGS sequence"/>
</dbReference>
<evidence type="ECO:0000256" key="4">
    <source>
        <dbReference type="ARBA" id="ARBA00022448"/>
    </source>
</evidence>
<dbReference type="Gene3D" id="3.40.50.80">
    <property type="entry name" value="Nucleotide-binding domain of ferredoxin-NADP reductase (FNR) module"/>
    <property type="match status" value="1"/>
</dbReference>
<organism evidence="16 17">
    <name type="scientific">Boletus reticuloceps</name>
    <dbReference type="NCBI Taxonomy" id="495285"/>
    <lineage>
        <taxon>Eukaryota</taxon>
        <taxon>Fungi</taxon>
        <taxon>Dikarya</taxon>
        <taxon>Basidiomycota</taxon>
        <taxon>Agaricomycotina</taxon>
        <taxon>Agaricomycetes</taxon>
        <taxon>Agaricomycetidae</taxon>
        <taxon>Boletales</taxon>
        <taxon>Boletineae</taxon>
        <taxon>Boletaceae</taxon>
        <taxon>Boletoideae</taxon>
        <taxon>Boletus</taxon>
    </lineage>
</organism>
<dbReference type="InterPro" id="IPR013112">
    <property type="entry name" value="FAD-bd_8"/>
</dbReference>
<dbReference type="Pfam" id="PF08022">
    <property type="entry name" value="FAD_binding_8"/>
    <property type="match status" value="1"/>
</dbReference>
<evidence type="ECO:0000256" key="7">
    <source>
        <dbReference type="ARBA" id="ARBA00022982"/>
    </source>
</evidence>
<feature type="transmembrane region" description="Helical" evidence="14">
    <location>
        <begin position="164"/>
        <end position="183"/>
    </location>
</feature>
<dbReference type="InterPro" id="IPR017927">
    <property type="entry name" value="FAD-bd_FR_type"/>
</dbReference>
<feature type="transmembrane region" description="Helical" evidence="14">
    <location>
        <begin position="124"/>
        <end position="144"/>
    </location>
</feature>
<evidence type="ECO:0000256" key="11">
    <source>
        <dbReference type="ARBA" id="ARBA00023136"/>
    </source>
</evidence>
<proteinExistence type="inferred from homology"/>
<keyword evidence="7" id="KW-0249">Electron transport</keyword>
<evidence type="ECO:0000256" key="2">
    <source>
        <dbReference type="ARBA" id="ARBA00006278"/>
    </source>
</evidence>
<keyword evidence="4" id="KW-0813">Transport</keyword>
<keyword evidence="8 14" id="KW-1133">Transmembrane helix</keyword>
<dbReference type="EMBL" id="JAGFBS010000024">
    <property type="protein sequence ID" value="KAG6373030.1"/>
    <property type="molecule type" value="Genomic_DNA"/>
</dbReference>
<keyword evidence="6 14" id="KW-0812">Transmembrane</keyword>
<dbReference type="GO" id="GO:0052851">
    <property type="term" value="F:ferric-chelate reductase (NADPH) activity"/>
    <property type="evidence" value="ECO:0007669"/>
    <property type="project" value="UniProtKB-EC"/>
</dbReference>
<feature type="domain" description="FAD-binding FR-type" evidence="15">
    <location>
        <begin position="286"/>
        <end position="415"/>
    </location>
</feature>
<dbReference type="AlphaFoldDB" id="A0A8I2YJ35"/>
<reference evidence="16" key="1">
    <citation type="submission" date="2021-03" db="EMBL/GenBank/DDBJ databases">
        <title>Evolutionary innovations through gain and loss of genes in the ectomycorrhizal Boletales.</title>
        <authorList>
            <person name="Wu G."/>
            <person name="Miyauchi S."/>
            <person name="Morin E."/>
            <person name="Yang Z.-L."/>
            <person name="Xu J."/>
            <person name="Martin F.M."/>
        </authorList>
    </citation>
    <scope>NUCLEOTIDE SEQUENCE</scope>
    <source>
        <strain evidence="16">BR01</strain>
    </source>
</reference>
<keyword evidence="12" id="KW-0325">Glycoprotein</keyword>
<dbReference type="GO" id="GO:0015677">
    <property type="term" value="P:copper ion import"/>
    <property type="evidence" value="ECO:0007669"/>
    <property type="project" value="TreeGrafter"/>
</dbReference>
<comment type="subcellular location">
    <subcellularLocation>
        <location evidence="1">Cell membrane</location>
        <topology evidence="1">Multi-pass membrane protein</topology>
    </subcellularLocation>
</comment>
<dbReference type="SFLD" id="SFLDG01168">
    <property type="entry name" value="Ferric_reductase_subgroup_(FRE"/>
    <property type="match status" value="1"/>
</dbReference>
<comment type="similarity">
    <text evidence="2">Belongs to the ferric reductase (FRE) family.</text>
</comment>
<evidence type="ECO:0000313" key="16">
    <source>
        <dbReference type="EMBL" id="KAG6373030.1"/>
    </source>
</evidence>
<evidence type="ECO:0000256" key="6">
    <source>
        <dbReference type="ARBA" id="ARBA00022692"/>
    </source>
</evidence>
<evidence type="ECO:0000256" key="3">
    <source>
        <dbReference type="ARBA" id="ARBA00012668"/>
    </source>
</evidence>
<dbReference type="SUPFAM" id="SSF52343">
    <property type="entry name" value="Ferredoxin reductase-like, C-terminal NADP-linked domain"/>
    <property type="match status" value="1"/>
</dbReference>
<evidence type="ECO:0000256" key="9">
    <source>
        <dbReference type="ARBA" id="ARBA00023002"/>
    </source>
</evidence>
<dbReference type="GO" id="GO:0006879">
    <property type="term" value="P:intracellular iron ion homeostasis"/>
    <property type="evidence" value="ECO:0007669"/>
    <property type="project" value="TreeGrafter"/>
</dbReference>
<evidence type="ECO:0000256" key="13">
    <source>
        <dbReference type="ARBA" id="ARBA00048483"/>
    </source>
</evidence>
<sequence length="585" mass="64269">MELEGLTSLSLSEPPVSDSTLVYRLDIFILIIILAFTLFNVPRVLVYIANNRSEVYLLRSAAGSRMDRSASSTTLQSKEKVPLHHPLPGLQSAARFKKQWHFPMCLSLRHPAASFIHYRILGNYTVVQTVLMAGYTAAVFYAAFYESNPFSYPKRAGWVIASQIPFVYALATKNNIIGLLVGVGYEKLNYLHRHLGRLMVIGANVHAIGFIYQWTMAGVVLHRLDEPFVRWGLVALVCFDLLGFFSIHCVRTKSYNLFFGTHFVGLILALFAACYHKDACVPFVIGGAVVYGVDHVIRAIKTCFTTAAIQTIPEMGLTRVDIPSLRTGWRAGQHVRLRVLSTAMGLCGMIEVHPFTIASATNTEEGLVLMCKRTGSWTNRLYNMARTTESSEHSQEPVKRVKVMVEGPYGGVGDTTIPNYSGAMFVAGGSGVTFALSALQDLVLAGDRSRTKVIELIWSIKDPAALEQFIPLFATLISQSSPAAVRISVFYTRATTASFEKLVLPPSITLTPGRPNIEKRLDELAVSMMNKGGTHGAFIGVCGAAGLGEDVARAVRMIDVNSKKAVGGIQFHEECVNFFKGWILS</sequence>
<gene>
    <name evidence="16" type="ORF">JVT61DRAFT_7086</name>
</gene>
<dbReference type="InterPro" id="IPR013121">
    <property type="entry name" value="Fe_red_NAD-bd_6"/>
</dbReference>
<keyword evidence="9" id="KW-0560">Oxidoreductase</keyword>
<protein>
    <recommendedName>
        <fullName evidence="3">ferric-chelate reductase (NADPH)</fullName>
        <ecNumber evidence="3">1.16.1.9</ecNumber>
    </recommendedName>
</protein>
<feature type="transmembrane region" description="Helical" evidence="14">
    <location>
        <begin position="195"/>
        <end position="216"/>
    </location>
</feature>
<keyword evidence="17" id="KW-1185">Reference proteome</keyword>
<evidence type="ECO:0000256" key="1">
    <source>
        <dbReference type="ARBA" id="ARBA00004651"/>
    </source>
</evidence>
<evidence type="ECO:0000256" key="12">
    <source>
        <dbReference type="ARBA" id="ARBA00023180"/>
    </source>
</evidence>
<name>A0A8I2YJ35_9AGAM</name>
<dbReference type="PANTHER" id="PTHR32361:SF9">
    <property type="entry name" value="FERRIC REDUCTASE TRANSMEMBRANE COMPONENT 3-RELATED"/>
    <property type="match status" value="1"/>
</dbReference>
<dbReference type="OrthoDB" id="17725at2759"/>
<comment type="caution">
    <text evidence="16">The sequence shown here is derived from an EMBL/GenBank/DDBJ whole genome shotgun (WGS) entry which is preliminary data.</text>
</comment>
<evidence type="ECO:0000313" key="17">
    <source>
        <dbReference type="Proteomes" id="UP000683000"/>
    </source>
</evidence>
<dbReference type="EC" id="1.16.1.9" evidence="3"/>
<evidence type="ECO:0000256" key="5">
    <source>
        <dbReference type="ARBA" id="ARBA00022475"/>
    </source>
</evidence>
<dbReference type="InterPro" id="IPR013130">
    <property type="entry name" value="Fe3_Rdtase_TM_dom"/>
</dbReference>
<dbReference type="GO" id="GO:0006826">
    <property type="term" value="P:iron ion transport"/>
    <property type="evidence" value="ECO:0007669"/>
    <property type="project" value="UniProtKB-ARBA"/>
</dbReference>
<keyword evidence="10" id="KW-0406">Ion transport</keyword>
<dbReference type="SUPFAM" id="SSF63380">
    <property type="entry name" value="Riboflavin synthase domain-like"/>
    <property type="match status" value="1"/>
</dbReference>
<feature type="transmembrane region" description="Helical" evidence="14">
    <location>
        <begin position="228"/>
        <end position="247"/>
    </location>
</feature>
<accession>A0A8I2YJ35</accession>
<evidence type="ECO:0000256" key="14">
    <source>
        <dbReference type="SAM" id="Phobius"/>
    </source>
</evidence>